<dbReference type="Pfam" id="PF00450">
    <property type="entry name" value="Peptidase_S10"/>
    <property type="match status" value="1"/>
</dbReference>
<dbReference type="OMA" id="NYSHIRD"/>
<dbReference type="SUPFAM" id="SSF53474">
    <property type="entry name" value="alpha/beta-Hydrolases"/>
    <property type="match status" value="1"/>
</dbReference>
<comment type="similarity">
    <text evidence="1">Belongs to the peptidase S10 family.</text>
</comment>
<dbReference type="InterPro" id="IPR033124">
    <property type="entry name" value="Ser_caboxypep_his_AS"/>
</dbReference>
<keyword evidence="2 6" id="KW-0121">Carboxypeptidase</keyword>
<dbReference type="OrthoDB" id="443318at2759"/>
<dbReference type="GO" id="GO:0004185">
    <property type="term" value="F:serine-type carboxypeptidase activity"/>
    <property type="evidence" value="ECO:0007669"/>
    <property type="project" value="InterPro"/>
</dbReference>
<gene>
    <name evidence="6" type="ORF">TRAPUB_6258</name>
</gene>
<dbReference type="Proteomes" id="UP000184267">
    <property type="component" value="Unassembled WGS sequence"/>
</dbReference>
<proteinExistence type="inferred from homology"/>
<dbReference type="InterPro" id="IPR001563">
    <property type="entry name" value="Peptidase_S10"/>
</dbReference>
<evidence type="ECO:0000256" key="5">
    <source>
        <dbReference type="ARBA" id="ARBA00023180"/>
    </source>
</evidence>
<accession>A0A1M2V6D4</accession>
<evidence type="ECO:0000256" key="2">
    <source>
        <dbReference type="ARBA" id="ARBA00022645"/>
    </source>
</evidence>
<dbReference type="GO" id="GO:0006508">
    <property type="term" value="P:proteolysis"/>
    <property type="evidence" value="ECO:0007669"/>
    <property type="project" value="UniProtKB-KW"/>
</dbReference>
<sequence>MEAADDIAVFMAIFFEHALHLAGESYGVRPLRSRTWDTGFTLQLRDCVRIKQLVGLLYVNYSHIRDFLSSKRTQELLGVDSSMMRTNFSWDSPDVQEAFRSNLDHFGFPAQYYIGALLERGVRALIYVGATDFICNWIGNERMTLALEWTGQEEFRADTLREWTVDGQAAGVVRSGGGLTYATIAGAGHMVPYDKPVESLELANRWLAGVPL</sequence>
<organism evidence="6 7">
    <name type="scientific">Trametes pubescens</name>
    <name type="common">White-rot fungus</name>
    <dbReference type="NCBI Taxonomy" id="154538"/>
    <lineage>
        <taxon>Eukaryota</taxon>
        <taxon>Fungi</taxon>
        <taxon>Dikarya</taxon>
        <taxon>Basidiomycota</taxon>
        <taxon>Agaricomycotina</taxon>
        <taxon>Agaricomycetes</taxon>
        <taxon>Polyporales</taxon>
        <taxon>Polyporaceae</taxon>
        <taxon>Trametes</taxon>
    </lineage>
</organism>
<evidence type="ECO:0000313" key="7">
    <source>
        <dbReference type="Proteomes" id="UP000184267"/>
    </source>
</evidence>
<dbReference type="EMBL" id="MNAD01001628">
    <property type="protein sequence ID" value="OJT03151.1"/>
    <property type="molecule type" value="Genomic_DNA"/>
</dbReference>
<dbReference type="PROSITE" id="PS00560">
    <property type="entry name" value="CARBOXYPEPT_SER_HIS"/>
    <property type="match status" value="1"/>
</dbReference>
<name>A0A1M2V6D4_TRAPU</name>
<evidence type="ECO:0000256" key="1">
    <source>
        <dbReference type="ARBA" id="ARBA00009431"/>
    </source>
</evidence>
<dbReference type="Gene3D" id="3.40.50.1820">
    <property type="entry name" value="alpha/beta hydrolase"/>
    <property type="match status" value="1"/>
</dbReference>
<comment type="caution">
    <text evidence="6">The sequence shown here is derived from an EMBL/GenBank/DDBJ whole genome shotgun (WGS) entry which is preliminary data.</text>
</comment>
<dbReference type="STRING" id="154538.A0A1M2V6D4"/>
<dbReference type="InterPro" id="IPR029058">
    <property type="entry name" value="AB_hydrolase_fold"/>
</dbReference>
<keyword evidence="5" id="KW-0325">Glycoprotein</keyword>
<keyword evidence="4" id="KW-0378">Hydrolase</keyword>
<reference evidence="6 7" key="1">
    <citation type="submission" date="2016-10" db="EMBL/GenBank/DDBJ databases">
        <title>Genome sequence of the basidiomycete white-rot fungus Trametes pubescens.</title>
        <authorList>
            <person name="Makela M.R."/>
            <person name="Granchi Z."/>
            <person name="Peng M."/>
            <person name="De Vries R.P."/>
            <person name="Grigoriev I."/>
            <person name="Riley R."/>
            <person name="Hilden K."/>
        </authorList>
    </citation>
    <scope>NUCLEOTIDE SEQUENCE [LARGE SCALE GENOMIC DNA]</scope>
    <source>
        <strain evidence="6 7">FBCC735</strain>
    </source>
</reference>
<dbReference type="AlphaFoldDB" id="A0A1M2V6D4"/>
<keyword evidence="7" id="KW-1185">Reference proteome</keyword>
<evidence type="ECO:0000313" key="6">
    <source>
        <dbReference type="EMBL" id="OJT03151.1"/>
    </source>
</evidence>
<evidence type="ECO:0000256" key="4">
    <source>
        <dbReference type="ARBA" id="ARBA00022801"/>
    </source>
</evidence>
<protein>
    <submittedName>
        <fullName evidence="6">Serine carboxypeptidase-like</fullName>
    </submittedName>
</protein>
<keyword evidence="3" id="KW-0645">Protease</keyword>
<evidence type="ECO:0000256" key="3">
    <source>
        <dbReference type="ARBA" id="ARBA00022670"/>
    </source>
</evidence>